<evidence type="ECO:0000313" key="1">
    <source>
        <dbReference type="EMBL" id="RHX86018.1"/>
    </source>
</evidence>
<organism evidence="1 2">
    <name type="scientific">Leptospira stimsonii</name>
    <dbReference type="NCBI Taxonomy" id="2202203"/>
    <lineage>
        <taxon>Bacteria</taxon>
        <taxon>Pseudomonadati</taxon>
        <taxon>Spirochaetota</taxon>
        <taxon>Spirochaetia</taxon>
        <taxon>Leptospirales</taxon>
        <taxon>Leptospiraceae</taxon>
        <taxon>Leptospira</taxon>
    </lineage>
</organism>
<evidence type="ECO:0000313" key="2">
    <source>
        <dbReference type="Proteomes" id="UP000266669"/>
    </source>
</evidence>
<name>A0A8B3CPW7_9LEPT</name>
<sequence>MSELQSSSVNGFFRMFRVRVTQKKWELLPYFRRPGFSDCEMASYDSGPFCFIILKNKMDFCRNS</sequence>
<dbReference type="Proteomes" id="UP000266669">
    <property type="component" value="Unassembled WGS sequence"/>
</dbReference>
<dbReference type="EMBL" id="QHCS01000002">
    <property type="protein sequence ID" value="RHX86018.1"/>
    <property type="molecule type" value="Genomic_DNA"/>
</dbReference>
<gene>
    <name evidence="1" type="ORF">DLM78_09035</name>
</gene>
<comment type="caution">
    <text evidence="1">The sequence shown here is derived from an EMBL/GenBank/DDBJ whole genome shotgun (WGS) entry which is preliminary data.</text>
</comment>
<accession>A0A8B3CPW7</accession>
<protein>
    <submittedName>
        <fullName evidence="1">Uncharacterized protein</fullName>
    </submittedName>
</protein>
<dbReference type="AlphaFoldDB" id="A0A8B3CPW7"/>
<proteinExistence type="predicted"/>
<reference evidence="2" key="1">
    <citation type="submission" date="2018-05" db="EMBL/GenBank/DDBJ databases">
        <title>Leptospira yasudae sp. nov. and Leptospira stimsonii sp. nov., two pathogenic species of the genus Leptospira isolated from environmental sources.</title>
        <authorList>
            <person name="Casanovas-Massana A."/>
            <person name="Hamond C."/>
            <person name="Santos L.A."/>
            <person name="Hacker K.P."/>
            <person name="Balassiano I."/>
            <person name="Medeiros M.A."/>
            <person name="Reis M.G."/>
            <person name="Ko A.I."/>
            <person name="Wunder E.A."/>
        </authorList>
    </citation>
    <scope>NUCLEOTIDE SEQUENCE [LARGE SCALE GENOMIC DNA]</scope>
    <source>
        <strain evidence="2">AMB6-RJ</strain>
    </source>
</reference>